<evidence type="ECO:0000256" key="3">
    <source>
        <dbReference type="PIRNR" id="PIRNR001369"/>
    </source>
</evidence>
<dbReference type="InterPro" id="IPR036969">
    <property type="entry name" value="Citrate_synthase_sf"/>
</dbReference>
<name>A0A7C8ISN1_9PEZI</name>
<evidence type="ECO:0000256" key="2">
    <source>
        <dbReference type="ARBA" id="ARBA00022679"/>
    </source>
</evidence>
<dbReference type="GO" id="GO:0005759">
    <property type="term" value="C:mitochondrial matrix"/>
    <property type="evidence" value="ECO:0007669"/>
    <property type="project" value="TreeGrafter"/>
</dbReference>
<dbReference type="Proteomes" id="UP000481858">
    <property type="component" value="Unassembled WGS sequence"/>
</dbReference>
<reference evidence="6 7" key="1">
    <citation type="submission" date="2019-12" db="EMBL/GenBank/DDBJ databases">
        <title>Draft genome sequence of the ascomycete Xylaria multiplex DSM 110363.</title>
        <authorList>
            <person name="Buettner E."/>
            <person name="Kellner H."/>
        </authorList>
    </citation>
    <scope>NUCLEOTIDE SEQUENCE [LARGE SCALE GENOMIC DNA]</scope>
    <source>
        <strain evidence="6 7">DSM 110363</strain>
    </source>
</reference>
<dbReference type="EMBL" id="WUBL01000014">
    <property type="protein sequence ID" value="KAF2971301.1"/>
    <property type="molecule type" value="Genomic_DNA"/>
</dbReference>
<accession>A0A7C8ISN1</accession>
<dbReference type="InterPro" id="IPR024176">
    <property type="entry name" value="Citrate_synthase_bac-typ"/>
</dbReference>
<dbReference type="InterPro" id="IPR016143">
    <property type="entry name" value="Citrate_synth-like_sm_a-sub"/>
</dbReference>
<dbReference type="PROSITE" id="PS00480">
    <property type="entry name" value="CITRATE_SYNTHASE"/>
    <property type="match status" value="1"/>
</dbReference>
<dbReference type="GO" id="GO:0046912">
    <property type="term" value="F:acyltransferase activity, acyl groups converted into alkyl on transfer"/>
    <property type="evidence" value="ECO:0007669"/>
    <property type="project" value="InterPro"/>
</dbReference>
<dbReference type="InterPro" id="IPR002020">
    <property type="entry name" value="Citrate_synthase"/>
</dbReference>
<feature type="active site" evidence="4">
    <location>
        <position position="340"/>
    </location>
</feature>
<dbReference type="PANTHER" id="PTHR11739">
    <property type="entry name" value="CITRATE SYNTHASE"/>
    <property type="match status" value="1"/>
</dbReference>
<evidence type="ECO:0000256" key="4">
    <source>
        <dbReference type="PIRSR" id="PIRSR001369-1"/>
    </source>
</evidence>
<dbReference type="Pfam" id="PF00285">
    <property type="entry name" value="Citrate_synt"/>
    <property type="match status" value="1"/>
</dbReference>
<evidence type="ECO:0000256" key="5">
    <source>
        <dbReference type="RuleBase" id="RU000441"/>
    </source>
</evidence>
<dbReference type="Gene3D" id="1.10.230.10">
    <property type="entry name" value="Cytochrome P450-Terp, domain 2"/>
    <property type="match status" value="1"/>
</dbReference>
<comment type="caution">
    <text evidence="6">The sequence shown here is derived from an EMBL/GenBank/DDBJ whole genome shotgun (WGS) entry which is preliminary data.</text>
</comment>
<dbReference type="InterPro" id="IPR016142">
    <property type="entry name" value="Citrate_synth-like_lrg_a-sub"/>
</dbReference>
<dbReference type="Gene3D" id="1.10.580.10">
    <property type="entry name" value="Citrate Synthase, domain 1"/>
    <property type="match status" value="1"/>
</dbReference>
<dbReference type="PIRSF" id="PIRSF001369">
    <property type="entry name" value="Citrate_synth"/>
    <property type="match status" value="1"/>
</dbReference>
<sequence>MTPLETTCLSEGVTVSNKTVHFDRPSEYLEVIDSRTQAKYILPIINNSIKAADLGNIKLLSDTPDHPLQNARGLKVFDRGFTNTACVESSITFIDGERGQIKFRGYDIEYLYDNHDYEEVIHLLIWGHLPSSEEKQILRKKLLAELKAPRSVVDAIRAFPPQFSTGSMILAGLAAFAALDEGTKRLHSQAEPYYMGNMKNTDAAIIRTLAAMATTIALVYCHKRGKKFTKPDLQGSFIGNVLKMMGKEDDGIEKCLERLWILYADHEMTNSTAAFLHASSTLTDPLSCTISAVVSAYGPLHGGAIDLAYQQFKAIASVKDVPYLIEEVKAKRQRLFGFGHRIYKTVDPRTKFIREMIDEQVRNPILSRSPLLEIALEIEKVASTDDYFISRRLAANADLYGALLYTALGFESDIIVAIASLSRVAGPMAHWRESMQQKPMLWRPQQLYREASNPESPLR</sequence>
<comment type="similarity">
    <text evidence="1 3 5">Belongs to the citrate synthase family.</text>
</comment>
<gene>
    <name evidence="6" type="ORF">GQX73_g2222</name>
</gene>
<dbReference type="GO" id="GO:0005975">
    <property type="term" value="P:carbohydrate metabolic process"/>
    <property type="evidence" value="ECO:0007669"/>
    <property type="project" value="TreeGrafter"/>
</dbReference>
<protein>
    <recommendedName>
        <fullName evidence="3 5">Citrate synthase</fullName>
    </recommendedName>
</protein>
<evidence type="ECO:0000313" key="7">
    <source>
        <dbReference type="Proteomes" id="UP000481858"/>
    </source>
</evidence>
<keyword evidence="2 3" id="KW-0808">Transferase</keyword>
<dbReference type="SUPFAM" id="SSF48256">
    <property type="entry name" value="Citrate synthase"/>
    <property type="match status" value="1"/>
</dbReference>
<evidence type="ECO:0000313" key="6">
    <source>
        <dbReference type="EMBL" id="KAF2971301.1"/>
    </source>
</evidence>
<proteinExistence type="inferred from homology"/>
<dbReference type="GO" id="GO:0006099">
    <property type="term" value="P:tricarboxylic acid cycle"/>
    <property type="evidence" value="ECO:0007669"/>
    <property type="project" value="InterPro"/>
</dbReference>
<keyword evidence="7" id="KW-1185">Reference proteome</keyword>
<feature type="active site" evidence="4">
    <location>
        <position position="398"/>
    </location>
</feature>
<dbReference type="InParanoid" id="A0A7C8ISN1"/>
<organism evidence="6 7">
    <name type="scientific">Xylaria multiplex</name>
    <dbReference type="NCBI Taxonomy" id="323545"/>
    <lineage>
        <taxon>Eukaryota</taxon>
        <taxon>Fungi</taxon>
        <taxon>Dikarya</taxon>
        <taxon>Ascomycota</taxon>
        <taxon>Pezizomycotina</taxon>
        <taxon>Sordariomycetes</taxon>
        <taxon>Xylariomycetidae</taxon>
        <taxon>Xylariales</taxon>
        <taxon>Xylariaceae</taxon>
        <taxon>Xylaria</taxon>
    </lineage>
</organism>
<dbReference type="PRINTS" id="PR00143">
    <property type="entry name" value="CITRTSNTHASE"/>
</dbReference>
<dbReference type="InterPro" id="IPR019810">
    <property type="entry name" value="Citrate_synthase_AS"/>
</dbReference>
<dbReference type="PANTHER" id="PTHR11739:SF4">
    <property type="entry name" value="CITRATE SYNTHASE, PEROXISOMAL"/>
    <property type="match status" value="1"/>
</dbReference>
<evidence type="ECO:0000256" key="1">
    <source>
        <dbReference type="ARBA" id="ARBA00010566"/>
    </source>
</evidence>
<dbReference type="OrthoDB" id="435022at2759"/>
<dbReference type="AlphaFoldDB" id="A0A7C8ISN1"/>